<dbReference type="EMBL" id="LTAN01000009">
    <property type="protein sequence ID" value="OBR03370.1"/>
    <property type="molecule type" value="Genomic_DNA"/>
</dbReference>
<proteinExistence type="inferred from homology"/>
<feature type="binding site" description="axial binding residue" evidence="8">
    <location>
        <position position="478"/>
    </location>
    <ligand>
        <name>heme</name>
        <dbReference type="ChEBI" id="CHEBI:30413"/>
    </ligand>
    <ligandPart>
        <name>Fe</name>
        <dbReference type="ChEBI" id="CHEBI:18248"/>
    </ligandPart>
</feature>
<dbReference type="KEGG" id="chig:CH63R_12497"/>
<dbReference type="RefSeq" id="XP_018151888.1">
    <property type="nucleotide sequence ID" value="XM_018307471.1"/>
</dbReference>
<dbReference type="Pfam" id="PF00067">
    <property type="entry name" value="p450"/>
    <property type="match status" value="1"/>
</dbReference>
<evidence type="ECO:0000256" key="1">
    <source>
        <dbReference type="ARBA" id="ARBA00001971"/>
    </source>
</evidence>
<dbReference type="Proteomes" id="UP000092177">
    <property type="component" value="Chromosome 9"/>
</dbReference>
<dbReference type="GO" id="GO:0005506">
    <property type="term" value="F:iron ion binding"/>
    <property type="evidence" value="ECO:0007669"/>
    <property type="project" value="InterPro"/>
</dbReference>
<dbReference type="GO" id="GO:0020037">
    <property type="term" value="F:heme binding"/>
    <property type="evidence" value="ECO:0007669"/>
    <property type="project" value="InterPro"/>
</dbReference>
<dbReference type="InterPro" id="IPR001128">
    <property type="entry name" value="Cyt_P450"/>
</dbReference>
<sequence length="543" mass="61286">MLLPDVLGTFSLQALVSGHYELLVSLLTASALLVVYAAMGESSCGRGGFPIANPTRVFEFSSIFRVVAFIRSPRDLLRSFAERYRDTPYWLNMELGKVLVLPAHMINEIRVNPMMSSLAAIQEVSRAALVQIEMQWKLTLHKVQNGSLKGFEPIGDVLDDQMLKLVKEHLTTKNMGMCIMIPSISEEVSDSLSLIFSDSSDWKEFQLGEPIIRLVARTSSRVFGGKTFCRSEAWLKAMAKYTKHFLLASITLRFFPTWSKSLVQWILPPCWLLRSNLVNCRRVIEPILEQRQAEVERAQENGEDVEYAFDQALTSLDRDIDMATAHISLAMVAIHTTADLLEKTMLALIEHDELIEPLRQEVMSVLSTHGLSNAGLAGLTLMDSVLKETQRMNPVANSFLNRIALEDFQLSNGMIIPKGTLLGVGPTHMWDNSFYENGDKFDGYRFLRMREDPEKRQQSYLVSTSPHHLGFGHGSHACPGRFFAANEIKIILCHLLLKYEWKILGEGPHIINLGVLNAAYPWTKLQIRRRAETLNLDEILTGH</sequence>
<dbReference type="InterPro" id="IPR017972">
    <property type="entry name" value="Cyt_P450_CS"/>
</dbReference>
<dbReference type="PANTHER" id="PTHR46206:SF2">
    <property type="entry name" value="CYTOCHROME P450 MONOOXYGENASE AUSG-RELATED"/>
    <property type="match status" value="1"/>
</dbReference>
<dbReference type="GO" id="GO:0004497">
    <property type="term" value="F:monooxygenase activity"/>
    <property type="evidence" value="ECO:0007669"/>
    <property type="project" value="UniProtKB-KW"/>
</dbReference>
<evidence type="ECO:0000256" key="5">
    <source>
        <dbReference type="ARBA" id="ARBA00023002"/>
    </source>
</evidence>
<dbReference type="CDD" id="cd11041">
    <property type="entry name" value="CYP503A1-like"/>
    <property type="match status" value="1"/>
</dbReference>
<organism evidence="10 11">
    <name type="scientific">Colletotrichum higginsianum (strain IMI 349063)</name>
    <name type="common">Crucifer anthracnose fungus</name>
    <dbReference type="NCBI Taxonomy" id="759273"/>
    <lineage>
        <taxon>Eukaryota</taxon>
        <taxon>Fungi</taxon>
        <taxon>Dikarya</taxon>
        <taxon>Ascomycota</taxon>
        <taxon>Pezizomycotina</taxon>
        <taxon>Sordariomycetes</taxon>
        <taxon>Hypocreomycetidae</taxon>
        <taxon>Glomerellales</taxon>
        <taxon>Glomerellaceae</taxon>
        <taxon>Colletotrichum</taxon>
        <taxon>Colletotrichum destructivum species complex</taxon>
    </lineage>
</organism>
<keyword evidence="4 8" id="KW-0479">Metal-binding</keyword>
<keyword evidence="7 9" id="KW-0503">Monooxygenase</keyword>
<name>A0A1B7XUE8_COLHI</name>
<dbReference type="GeneID" id="28871578"/>
<dbReference type="InterPro" id="IPR002403">
    <property type="entry name" value="Cyt_P450_E_grp-IV"/>
</dbReference>
<evidence type="ECO:0000256" key="3">
    <source>
        <dbReference type="ARBA" id="ARBA00022617"/>
    </source>
</evidence>
<dbReference type="OrthoDB" id="1844152at2759"/>
<dbReference type="InterPro" id="IPR036396">
    <property type="entry name" value="Cyt_P450_sf"/>
</dbReference>
<comment type="caution">
    <text evidence="10">The sequence shown here is derived from an EMBL/GenBank/DDBJ whole genome shotgun (WGS) entry which is preliminary data.</text>
</comment>
<protein>
    <submittedName>
        <fullName evidence="10">Ent-kaurene oxidase</fullName>
    </submittedName>
</protein>
<dbReference type="VEuPathDB" id="FungiDB:CH63R_12497"/>
<evidence type="ECO:0000313" key="10">
    <source>
        <dbReference type="EMBL" id="OBR03370.1"/>
    </source>
</evidence>
<evidence type="ECO:0000256" key="6">
    <source>
        <dbReference type="ARBA" id="ARBA00023004"/>
    </source>
</evidence>
<dbReference type="PANTHER" id="PTHR46206">
    <property type="entry name" value="CYTOCHROME P450"/>
    <property type="match status" value="1"/>
</dbReference>
<evidence type="ECO:0000256" key="2">
    <source>
        <dbReference type="ARBA" id="ARBA00010617"/>
    </source>
</evidence>
<dbReference type="AlphaFoldDB" id="A0A1B7XUE8"/>
<dbReference type="GO" id="GO:0016705">
    <property type="term" value="F:oxidoreductase activity, acting on paired donors, with incorporation or reduction of molecular oxygen"/>
    <property type="evidence" value="ECO:0007669"/>
    <property type="project" value="InterPro"/>
</dbReference>
<keyword evidence="3 8" id="KW-0349">Heme</keyword>
<keyword evidence="11" id="KW-1185">Reference proteome</keyword>
<evidence type="ECO:0000313" key="11">
    <source>
        <dbReference type="Proteomes" id="UP000092177"/>
    </source>
</evidence>
<keyword evidence="6 8" id="KW-0408">Iron</keyword>
<dbReference type="SUPFAM" id="SSF48264">
    <property type="entry name" value="Cytochrome P450"/>
    <property type="match status" value="1"/>
</dbReference>
<evidence type="ECO:0000256" key="7">
    <source>
        <dbReference type="ARBA" id="ARBA00023033"/>
    </source>
</evidence>
<evidence type="ECO:0000256" key="9">
    <source>
        <dbReference type="RuleBase" id="RU000461"/>
    </source>
</evidence>
<evidence type="ECO:0000256" key="4">
    <source>
        <dbReference type="ARBA" id="ARBA00022723"/>
    </source>
</evidence>
<comment type="cofactor">
    <cofactor evidence="1 8">
        <name>heme</name>
        <dbReference type="ChEBI" id="CHEBI:30413"/>
    </cofactor>
</comment>
<comment type="similarity">
    <text evidence="2 9">Belongs to the cytochrome P450 family.</text>
</comment>
<gene>
    <name evidence="10" type="ORF">CH63R_12497</name>
</gene>
<evidence type="ECO:0000256" key="8">
    <source>
        <dbReference type="PIRSR" id="PIRSR602403-1"/>
    </source>
</evidence>
<dbReference type="PRINTS" id="PR00465">
    <property type="entry name" value="EP450IV"/>
</dbReference>
<accession>A0A1B7XUE8</accession>
<dbReference type="Gene3D" id="1.10.630.10">
    <property type="entry name" value="Cytochrome P450"/>
    <property type="match status" value="1"/>
</dbReference>
<keyword evidence="5 9" id="KW-0560">Oxidoreductase</keyword>
<dbReference type="PROSITE" id="PS00086">
    <property type="entry name" value="CYTOCHROME_P450"/>
    <property type="match status" value="1"/>
</dbReference>
<reference evidence="11" key="1">
    <citation type="journal article" date="2017" name="BMC Genomics">
        <title>Gapless genome assembly of Colletotrichum higginsianum reveals chromosome structure and association of transposable elements with secondary metabolite gene clusters.</title>
        <authorList>
            <person name="Dallery J.-F."/>
            <person name="Lapalu N."/>
            <person name="Zampounis A."/>
            <person name="Pigne S."/>
            <person name="Luyten I."/>
            <person name="Amselem J."/>
            <person name="Wittenberg A.H.J."/>
            <person name="Zhou S."/>
            <person name="de Queiroz M.V."/>
            <person name="Robin G.P."/>
            <person name="Auger A."/>
            <person name="Hainaut M."/>
            <person name="Henrissat B."/>
            <person name="Kim K.-T."/>
            <person name="Lee Y.-H."/>
            <person name="Lespinet O."/>
            <person name="Schwartz D.C."/>
            <person name="Thon M.R."/>
            <person name="O'Connell R.J."/>
        </authorList>
    </citation>
    <scope>NUCLEOTIDE SEQUENCE [LARGE SCALE GENOMIC DNA]</scope>
    <source>
        <strain evidence="11">IMI 349063</strain>
    </source>
</reference>